<comment type="catalytic activity">
    <reaction evidence="8">
        <text>RNA(n) + a ribonucleoside 5'-triphosphate = RNA(n+1) + diphosphate</text>
        <dbReference type="Rhea" id="RHEA:21248"/>
        <dbReference type="Rhea" id="RHEA-COMP:14527"/>
        <dbReference type="Rhea" id="RHEA-COMP:17342"/>
        <dbReference type="ChEBI" id="CHEBI:33019"/>
        <dbReference type="ChEBI" id="CHEBI:61557"/>
        <dbReference type="ChEBI" id="CHEBI:140395"/>
        <dbReference type="EC" id="2.7.7.48"/>
    </reaction>
</comment>
<evidence type="ECO:0000256" key="2">
    <source>
        <dbReference type="ARBA" id="ARBA00022484"/>
    </source>
</evidence>
<dbReference type="EC" id="2.7.7.48" evidence="1"/>
<dbReference type="KEGG" id="vg:80399479"/>
<evidence type="ECO:0000313" key="11">
    <source>
        <dbReference type="EMBL" id="DAD50645.1"/>
    </source>
</evidence>
<evidence type="ECO:0000259" key="10">
    <source>
        <dbReference type="PROSITE" id="PS50522"/>
    </source>
</evidence>
<feature type="binding site" evidence="9">
    <location>
        <position position="363"/>
    </location>
    <ligand>
        <name>Mg(2+)</name>
        <dbReference type="ChEBI" id="CHEBI:18420"/>
        <label>2</label>
    </ligand>
</feature>
<feature type="binding site" evidence="9">
    <location>
        <position position="456"/>
    </location>
    <ligand>
        <name>Mg(2+)</name>
        <dbReference type="ChEBI" id="CHEBI:18420"/>
        <label>2</label>
    </ligand>
</feature>
<name>A0A8S5KZZ1_9VIRU</name>
<keyword evidence="2 11" id="KW-0696">RNA-directed RNA polymerase</keyword>
<evidence type="ECO:0000256" key="8">
    <source>
        <dbReference type="ARBA" id="ARBA00048744"/>
    </source>
</evidence>
<accession>A0A8S5KZZ1</accession>
<evidence type="ECO:0000256" key="1">
    <source>
        <dbReference type="ARBA" id="ARBA00012494"/>
    </source>
</evidence>
<dbReference type="PROSITE" id="PS50522">
    <property type="entry name" value="RDRP_PHAGE"/>
    <property type="match status" value="1"/>
</dbReference>
<dbReference type="Proteomes" id="UP000680112">
    <property type="component" value="Segment"/>
</dbReference>
<sequence length="682" mass="78649">MDNEEIVSSIHKELSCMQSYYLGSRRISFATNRSGKDVHVIRESLTVWSGMLLDLIDVVPKLSSETQSQLGRYRLMVYRAVIDMASSDLATSLAFLDKISTIILGSVRHCPGTFKGYQQPIRLIKQTGIESSCPRSLCDMVLYLVRTMITSEGNEEGDHGQLLRYFLMVSRFLKKLPIDRSDLEETMEIDYLQDEQRLNQVADHLASSEAQSWINDIRVLIREHVKDFKLNDLCPRHGPGRVADDDVKSIFSKYENMRYDARIDYLLRKHELGCMRDYSPWQREEFSTRTAKFICVPKTWKTLRGISAEPSELQFFQQAVLYALDGYFSSSSFWRARLNLHDQTANQQLCRKGSIDQSLATIDLSKASDSVSLQLVREVFKGTEMLLWLLGTRSTHVSLPSGLTIRTLKFAPMGSSVCFPIECMIFVLIAEVARRRTLRAREYENYPQVPRVFGDDIVCDSATVPYVLDGLTQLGFLPNKEKSYWDGFYRESCGKEYWCGQDVSPLFFRAKVEHLDSQTVSYEELSSLQGLYNSLYGLGFNTARRYVLSILMGKSISMGRKKLRLTNYLVRTFDGSCETLASCLPTNFSAKISSSDALQCRVISKLSWSRRYCRRDIEQLDEDRMMEISLHHWFIERLRSNPEREDLPENQADLYSRMPIGYEMVPSIKKVPYWFYHDVVIQ</sequence>
<dbReference type="GO" id="GO:0039694">
    <property type="term" value="P:viral RNA genome replication"/>
    <property type="evidence" value="ECO:0007669"/>
    <property type="project" value="InterPro"/>
</dbReference>
<evidence type="ECO:0000256" key="7">
    <source>
        <dbReference type="ARBA" id="ARBA00030248"/>
    </source>
</evidence>
<dbReference type="GO" id="GO:0003968">
    <property type="term" value="F:RNA-directed RNA polymerase activity"/>
    <property type="evidence" value="ECO:0007669"/>
    <property type="project" value="UniProtKB-KW"/>
</dbReference>
<dbReference type="GO" id="GO:0046872">
    <property type="term" value="F:metal ion binding"/>
    <property type="evidence" value="ECO:0007669"/>
    <property type="project" value="UniProtKB-KW"/>
</dbReference>
<protein>
    <recommendedName>
        <fullName evidence="1">RNA-directed RNA polymerase</fullName>
        <ecNumber evidence="1">2.7.7.48</ecNumber>
    </recommendedName>
    <alternativeName>
        <fullName evidence="7">RNA replicase beta chain</fullName>
    </alternativeName>
</protein>
<evidence type="ECO:0000256" key="5">
    <source>
        <dbReference type="ARBA" id="ARBA00022741"/>
    </source>
</evidence>
<reference evidence="11" key="1">
    <citation type="submission" date="2020-09" db="EMBL/GenBank/DDBJ databases">
        <title>Leviviricetes taxonomy.</title>
        <authorList>
            <person name="Stockdale S.R."/>
            <person name="Callanan J."/>
            <person name="Adriaenssens E.M."/>
            <person name="Kuhn J.H."/>
            <person name="Rumnieks J."/>
            <person name="Shkoporov A."/>
            <person name="Draper L.A."/>
            <person name="Ross P."/>
            <person name="Hill C."/>
        </authorList>
    </citation>
    <scope>NUCLEOTIDE SEQUENCE</scope>
</reference>
<keyword evidence="5" id="KW-0547">Nucleotide-binding</keyword>
<keyword evidence="9" id="KW-0460">Magnesium</keyword>
<dbReference type="GO" id="GO:0000166">
    <property type="term" value="F:nucleotide binding"/>
    <property type="evidence" value="ECO:0007669"/>
    <property type="project" value="UniProtKB-KW"/>
</dbReference>
<organism evidence="11 12">
    <name type="scientific">ssRNA phage SRR6960799_4</name>
    <dbReference type="NCBI Taxonomy" id="2786598"/>
    <lineage>
        <taxon>Viruses</taxon>
        <taxon>Riboviria</taxon>
        <taxon>Orthornavirae</taxon>
        <taxon>Lenarviricota</taxon>
        <taxon>Leviviricetes</taxon>
        <taxon>Timlovirales</taxon>
        <taxon>Blumeviridae</taxon>
        <taxon>Semodevirus</taxon>
        <taxon>Semodevirus borborenecus</taxon>
    </lineage>
</organism>
<keyword evidence="9" id="KW-0479">Metal-binding</keyword>
<dbReference type="GeneID" id="80399479"/>
<evidence type="ECO:0000256" key="3">
    <source>
        <dbReference type="ARBA" id="ARBA00022679"/>
    </source>
</evidence>
<feature type="binding site" evidence="9">
    <location>
        <position position="455"/>
    </location>
    <ligand>
        <name>Mg(2+)</name>
        <dbReference type="ChEBI" id="CHEBI:18420"/>
        <label>2</label>
    </ligand>
</feature>
<gene>
    <name evidence="11" type="primary">SRR6960799_4_3</name>
</gene>
<evidence type="ECO:0000256" key="9">
    <source>
        <dbReference type="PIRSR" id="PIRSR605093-1"/>
    </source>
</evidence>
<dbReference type="RefSeq" id="YP_010770228.1">
    <property type="nucleotide sequence ID" value="NC_074202.1"/>
</dbReference>
<keyword evidence="12" id="KW-1185">Reference proteome</keyword>
<evidence type="ECO:0000313" key="12">
    <source>
        <dbReference type="Proteomes" id="UP000680112"/>
    </source>
</evidence>
<evidence type="ECO:0000256" key="6">
    <source>
        <dbReference type="ARBA" id="ARBA00022953"/>
    </source>
</evidence>
<proteinExistence type="predicted"/>
<keyword evidence="3" id="KW-0808">Transferase</keyword>
<keyword evidence="6" id="KW-0693">Viral RNA replication</keyword>
<dbReference type="InterPro" id="IPR007096">
    <property type="entry name" value="RNA-dir_Rpol_cat_phage"/>
</dbReference>
<keyword evidence="4" id="KW-0548">Nucleotidyltransferase</keyword>
<comment type="cofactor">
    <cofactor evidence="9">
        <name>Mg(2+)</name>
        <dbReference type="ChEBI" id="CHEBI:18420"/>
    </cofactor>
    <text evidence="9">Binds 2 Mg(2+) per subunit.</text>
</comment>
<dbReference type="EMBL" id="BK013584">
    <property type="protein sequence ID" value="DAD50645.1"/>
    <property type="molecule type" value="Genomic_RNA"/>
</dbReference>
<dbReference type="Pfam" id="PF03431">
    <property type="entry name" value="RNA_replicase_B"/>
    <property type="match status" value="1"/>
</dbReference>
<evidence type="ECO:0000256" key="4">
    <source>
        <dbReference type="ARBA" id="ARBA00022695"/>
    </source>
</evidence>
<feature type="domain" description="RdRp catalytic" evidence="10">
    <location>
        <begin position="348"/>
        <end position="487"/>
    </location>
</feature>
<dbReference type="InterPro" id="IPR005093">
    <property type="entry name" value="RNArep_beta"/>
</dbReference>